<proteinExistence type="inferred from homology"/>
<dbReference type="Gene3D" id="1.25.40.880">
    <property type="entry name" value="Alkyl sulfatase, dimerisation domain"/>
    <property type="match status" value="1"/>
</dbReference>
<dbReference type="InterPro" id="IPR052195">
    <property type="entry name" value="Bact_Alkyl/Aryl-Sulfatase"/>
</dbReference>
<dbReference type="InterPro" id="IPR001279">
    <property type="entry name" value="Metallo-B-lactamas"/>
</dbReference>
<dbReference type="PANTHER" id="PTHR43223:SF1">
    <property type="entry name" value="ALKYL_ARYL-SULFATASE BDS1"/>
    <property type="match status" value="1"/>
</dbReference>
<reference evidence="6 7" key="1">
    <citation type="submission" date="2016-07" db="EMBL/GenBank/DDBJ databases">
        <authorList>
            <person name="Townsley L."/>
            <person name="Shank E.A."/>
        </authorList>
    </citation>
    <scope>NUCLEOTIDE SEQUENCE [LARGE SCALE GENOMIC DNA]</scope>
    <source>
        <strain evidence="6 7">CH01</strain>
    </source>
</reference>
<dbReference type="InterPro" id="IPR036866">
    <property type="entry name" value="RibonucZ/Hydroxyglut_hydro"/>
</dbReference>
<dbReference type="Proteomes" id="UP000094580">
    <property type="component" value="Unassembled WGS sequence"/>
</dbReference>
<dbReference type="Pfam" id="PF00753">
    <property type="entry name" value="Lactamase_B"/>
    <property type="match status" value="1"/>
</dbReference>
<feature type="domain" description="Metallo-beta-lactamase" evidence="5">
    <location>
        <begin position="132"/>
        <end position="354"/>
    </location>
</feature>
<keyword evidence="3" id="KW-0862">Zinc</keyword>
<dbReference type="SUPFAM" id="SSF56281">
    <property type="entry name" value="Metallo-hydrolase/oxidoreductase"/>
    <property type="match status" value="1"/>
</dbReference>
<gene>
    <name evidence="6" type="ORF">BED47_20890</name>
</gene>
<keyword evidence="2" id="KW-0378">Hydrolase</keyword>
<evidence type="ECO:0000256" key="4">
    <source>
        <dbReference type="ARBA" id="ARBA00033751"/>
    </source>
</evidence>
<dbReference type="InterPro" id="IPR029229">
    <property type="entry name" value="Alkyl_sulf_C"/>
</dbReference>
<dbReference type="SMART" id="SM00849">
    <property type="entry name" value="Lactamase_B"/>
    <property type="match status" value="1"/>
</dbReference>
<evidence type="ECO:0000256" key="3">
    <source>
        <dbReference type="ARBA" id="ARBA00022833"/>
    </source>
</evidence>
<comment type="caution">
    <text evidence="6">The sequence shown here is derived from an EMBL/GenBank/DDBJ whole genome shotgun (WGS) entry which is preliminary data.</text>
</comment>
<dbReference type="RefSeq" id="WP_069033527.1">
    <property type="nucleotide sequence ID" value="NZ_MDKC01000010.1"/>
</dbReference>
<dbReference type="InterPro" id="IPR036527">
    <property type="entry name" value="SCP2_sterol-bd_dom_sf"/>
</dbReference>
<evidence type="ECO:0000313" key="6">
    <source>
        <dbReference type="EMBL" id="ODG92244.1"/>
    </source>
</evidence>
<dbReference type="InterPro" id="IPR029228">
    <property type="entry name" value="Alkyl_sulf_dimr"/>
</dbReference>
<accession>A0ABX2ZV21</accession>
<dbReference type="SUPFAM" id="SSF55718">
    <property type="entry name" value="SCP-like"/>
    <property type="match status" value="1"/>
</dbReference>
<sequence length="666" mass="75171">MFEKISSKRLTIFLLLVILLFSNFNVSNVFSQTLPPTMDTIKSNEKIYNELNFNDKQDFIDAHKGFIAPLMQNQIKNTKGAVIWDQNQYSIINNGPAPLTVNPSLWRQAQLLDTPGLYKVVGGVYQIRGQDISVMTIVEGKEGLIVLDTLSTIETAKAAMELYYAHRPKKPVSAVVFSHSHADHFGGIKGVLQYAANPEKVPIIAPLNFSKEVVSENILLGNIMSRRAGYMFGMLLPVNKKGYVTNGIGPRLSKGTISFLPPTIEIKDKVQTMKIDGVQFKFLLTLNTEAPSEMHYYINDYKTLVVAENTGHTMHNFYTLRGAKTRDASEWVKALDDTIKLFGIEEIEALITAHSWPLWGKNRVIDHLSKQRDLYKYIHDQTVRLANQGYTADEIAEQIKLPGSLDKYWANRGYYGNLKQNAKAVYNYYLGYFNGNPSDLDPLPPVESGTKYVQYMGGEKKILKLAKADFEKGEYQWVAQVLKNVVMANPNNKKAKNLLAKSYEQLGYQSESAAWRNYYLTGAEELRKGIVKLYGSQTISTIDPQIILSMEVNDFFDYISITLNGPKASHKNFTFNVNITDLNKNYTIDIKNAVFNYSKGLTAPNSNSDESLSVDKVTFYLIMLGKLDVNQAIESGKLNIKGNKQKLIEMLNLFDHFNQEINIVTP</sequence>
<comment type="similarity">
    <text evidence="4">Belongs to the metallo-beta-lactamase superfamily. Type III sulfatase family.</text>
</comment>
<dbReference type="Gene3D" id="3.30.1050.10">
    <property type="entry name" value="SCP2 sterol-binding domain"/>
    <property type="match status" value="1"/>
</dbReference>
<evidence type="ECO:0000256" key="2">
    <source>
        <dbReference type="ARBA" id="ARBA00022801"/>
    </source>
</evidence>
<dbReference type="PANTHER" id="PTHR43223">
    <property type="entry name" value="ALKYL/ARYL-SULFATASE"/>
    <property type="match status" value="1"/>
</dbReference>
<keyword evidence="7" id="KW-1185">Reference proteome</keyword>
<evidence type="ECO:0000256" key="1">
    <source>
        <dbReference type="ARBA" id="ARBA00022723"/>
    </source>
</evidence>
<evidence type="ECO:0000259" key="5">
    <source>
        <dbReference type="SMART" id="SM00849"/>
    </source>
</evidence>
<dbReference type="CDD" id="cd07710">
    <property type="entry name" value="arylsulfatase_Sdsa1-like_MBL-fold"/>
    <property type="match status" value="1"/>
</dbReference>
<keyword evidence="1" id="KW-0479">Metal-binding</keyword>
<dbReference type="InterPro" id="IPR044097">
    <property type="entry name" value="Bds1/SdsA1_MBL-fold"/>
</dbReference>
<dbReference type="Pfam" id="PF14864">
    <property type="entry name" value="Alkyl_sulf_C"/>
    <property type="match status" value="1"/>
</dbReference>
<dbReference type="InterPro" id="IPR038536">
    <property type="entry name" value="Alkyl/aryl-sulf_dimr_sf"/>
</dbReference>
<protein>
    <recommendedName>
        <fullName evidence="5">Metallo-beta-lactamase domain-containing protein</fullName>
    </recommendedName>
</protein>
<evidence type="ECO:0000313" key="7">
    <source>
        <dbReference type="Proteomes" id="UP000094580"/>
    </source>
</evidence>
<organism evidence="6 7">
    <name type="scientific">Gottfriedia luciferensis</name>
    <dbReference type="NCBI Taxonomy" id="178774"/>
    <lineage>
        <taxon>Bacteria</taxon>
        <taxon>Bacillati</taxon>
        <taxon>Bacillota</taxon>
        <taxon>Bacilli</taxon>
        <taxon>Bacillales</taxon>
        <taxon>Bacillaceae</taxon>
        <taxon>Gottfriedia</taxon>
    </lineage>
</organism>
<name>A0ABX2ZV21_9BACI</name>
<dbReference type="EMBL" id="MDKC01000010">
    <property type="protein sequence ID" value="ODG92244.1"/>
    <property type="molecule type" value="Genomic_DNA"/>
</dbReference>
<dbReference type="Gene3D" id="3.60.15.30">
    <property type="entry name" value="Metallo-beta-lactamase domain"/>
    <property type="match status" value="1"/>
</dbReference>
<dbReference type="Pfam" id="PF14863">
    <property type="entry name" value="Alkyl_sulf_dimr"/>
    <property type="match status" value="1"/>
</dbReference>